<evidence type="ECO:0000256" key="1">
    <source>
        <dbReference type="ARBA" id="ARBA00023015"/>
    </source>
</evidence>
<dbReference type="Pfam" id="PF04082">
    <property type="entry name" value="Fungal_trans"/>
    <property type="match status" value="1"/>
</dbReference>
<dbReference type="OMA" id="RKRCWWA"/>
<evidence type="ECO:0000256" key="2">
    <source>
        <dbReference type="ARBA" id="ARBA00023163"/>
    </source>
</evidence>
<dbReference type="HOGENOM" id="CLU_005767_1_1_1"/>
<sequence>MGRPRNTTAPSMQPFPQSSRSTVGELVELLPPYEAAALLVDTYFDRVHWFMLIFHQDEFRQRWPGLYCSSGSQAQEDVRDIGFLSTFLMVIGIGLQYAGGYRWQRLSDLGIDPESLKQRILSSIKTKLLDIVSLGSLEVVQTCILLGTYYLYHGTPRLASPVCGCGLRVAQALNLHRRMTKEQLSSGHQPDNWQMKNESRKRSWWAIYEIETFSSMTYGYPHSIKDSDYDVEPLNPSAKLQGSRPPTSFKEPLMGEATLLSYKYYMSKLSVLTKEALTELYGIGGPAEATKSMHSTKLQDTIKKTTDLDTRLQDWHMELPSKLQWNQTPDATTAYSSPDELDRDVGATGPRFEDHIYELQALALKLAYENARILVHRPLLSYKLVATPSRSESSAETTRPGPFYHALETCRRSALRISELIDSPIMDLVGATYAAAFVSIHTFAAGVLLAILSSMAPLSPESREAKVGLHRLMGIQEKLRDRCVLAAQGLEILQRLTKLVMEKELNTMLDLPKTSQTSKDAHPPDDHTGSESMPAPAYTEEAHHSLNPNQENSTSHPDTSQSSEIVNPTYTISDGENPDSSLQYIEDPALSEALFDFDQALLNFAPRSDFDPNEPPSSRFLADDGFPMLEQTWIWGLDNNPSFGGP</sequence>
<dbReference type="InterPro" id="IPR007219">
    <property type="entry name" value="XnlR_reg_dom"/>
</dbReference>
<dbReference type="VEuPathDB" id="FungiDB:ATEG_06301"/>
<dbReference type="PANTHER" id="PTHR46910:SF17">
    <property type="entry name" value="SCFA-RELATED"/>
    <property type="match status" value="1"/>
</dbReference>
<evidence type="ECO:0000259" key="5">
    <source>
        <dbReference type="SMART" id="SM00906"/>
    </source>
</evidence>
<dbReference type="PANTHER" id="PTHR46910">
    <property type="entry name" value="TRANSCRIPTION FACTOR PDR1"/>
    <property type="match status" value="1"/>
</dbReference>
<organism evidence="6 7">
    <name type="scientific">Aspergillus terreus (strain NIH 2624 / FGSC A1156)</name>
    <dbReference type="NCBI Taxonomy" id="341663"/>
    <lineage>
        <taxon>Eukaryota</taxon>
        <taxon>Fungi</taxon>
        <taxon>Dikarya</taxon>
        <taxon>Ascomycota</taxon>
        <taxon>Pezizomycotina</taxon>
        <taxon>Eurotiomycetes</taxon>
        <taxon>Eurotiomycetidae</taxon>
        <taxon>Eurotiales</taxon>
        <taxon>Aspergillaceae</taxon>
        <taxon>Aspergillus</taxon>
        <taxon>Aspergillus subgen. Circumdati</taxon>
    </lineage>
</organism>
<dbReference type="OrthoDB" id="3266505at2759"/>
<dbReference type="AlphaFoldDB" id="Q0CJ33"/>
<dbReference type="GO" id="GO:0008270">
    <property type="term" value="F:zinc ion binding"/>
    <property type="evidence" value="ECO:0007669"/>
    <property type="project" value="InterPro"/>
</dbReference>
<dbReference type="GO" id="GO:0003677">
    <property type="term" value="F:DNA binding"/>
    <property type="evidence" value="ECO:0007669"/>
    <property type="project" value="InterPro"/>
</dbReference>
<name>Q0CJ33_ASPTN</name>
<dbReference type="RefSeq" id="XP_001215479.1">
    <property type="nucleotide sequence ID" value="XM_001215479.1"/>
</dbReference>
<accession>Q0CJ33</accession>
<reference evidence="7" key="1">
    <citation type="submission" date="2005-09" db="EMBL/GenBank/DDBJ databases">
        <title>Annotation of the Aspergillus terreus NIH2624 genome.</title>
        <authorList>
            <person name="Birren B.W."/>
            <person name="Lander E.S."/>
            <person name="Galagan J.E."/>
            <person name="Nusbaum C."/>
            <person name="Devon K."/>
            <person name="Henn M."/>
            <person name="Ma L.-J."/>
            <person name="Jaffe D.B."/>
            <person name="Butler J."/>
            <person name="Alvarez P."/>
            <person name="Gnerre S."/>
            <person name="Grabherr M."/>
            <person name="Kleber M."/>
            <person name="Mauceli E.W."/>
            <person name="Brockman W."/>
            <person name="Rounsley S."/>
            <person name="Young S.K."/>
            <person name="LaButti K."/>
            <person name="Pushparaj V."/>
            <person name="DeCaprio D."/>
            <person name="Crawford M."/>
            <person name="Koehrsen M."/>
            <person name="Engels R."/>
            <person name="Montgomery P."/>
            <person name="Pearson M."/>
            <person name="Howarth C."/>
            <person name="Larson L."/>
            <person name="Luoma S."/>
            <person name="White J."/>
            <person name="Alvarado L."/>
            <person name="Kodira C.D."/>
            <person name="Zeng Q."/>
            <person name="Oleary S."/>
            <person name="Yandava C."/>
            <person name="Denning D.W."/>
            <person name="Nierman W.C."/>
            <person name="Milne T."/>
            <person name="Madden K."/>
        </authorList>
    </citation>
    <scope>NUCLEOTIDE SEQUENCE [LARGE SCALE GENOMIC DNA]</scope>
    <source>
        <strain evidence="7">NIH 2624 / FGSC A1156</strain>
    </source>
</reference>
<feature type="compositionally biased region" description="Basic and acidic residues" evidence="4">
    <location>
        <begin position="519"/>
        <end position="529"/>
    </location>
</feature>
<feature type="compositionally biased region" description="Polar residues" evidence="4">
    <location>
        <begin position="546"/>
        <end position="581"/>
    </location>
</feature>
<proteinExistence type="predicted"/>
<dbReference type="GeneID" id="4322421"/>
<dbReference type="GO" id="GO:0006351">
    <property type="term" value="P:DNA-templated transcription"/>
    <property type="evidence" value="ECO:0007669"/>
    <property type="project" value="InterPro"/>
</dbReference>
<keyword evidence="3" id="KW-0539">Nucleus</keyword>
<dbReference type="EMBL" id="CH476602">
    <property type="protein sequence ID" value="EAU32845.1"/>
    <property type="molecule type" value="Genomic_DNA"/>
</dbReference>
<keyword evidence="1" id="KW-0805">Transcription regulation</keyword>
<feature type="domain" description="Xylanolytic transcriptional activator regulatory" evidence="5">
    <location>
        <begin position="159"/>
        <end position="239"/>
    </location>
</feature>
<feature type="region of interest" description="Disordered" evidence="4">
    <location>
        <begin position="510"/>
        <end position="581"/>
    </location>
</feature>
<evidence type="ECO:0000313" key="7">
    <source>
        <dbReference type="Proteomes" id="UP000007963"/>
    </source>
</evidence>
<dbReference type="InterPro" id="IPR050987">
    <property type="entry name" value="AtrR-like"/>
</dbReference>
<dbReference type="Proteomes" id="UP000007963">
    <property type="component" value="Unassembled WGS sequence"/>
</dbReference>
<evidence type="ECO:0000256" key="3">
    <source>
        <dbReference type="ARBA" id="ARBA00023242"/>
    </source>
</evidence>
<keyword evidence="2" id="KW-0804">Transcription</keyword>
<dbReference type="CDD" id="cd12148">
    <property type="entry name" value="fungal_TF_MHR"/>
    <property type="match status" value="1"/>
</dbReference>
<dbReference type="GO" id="GO:0003700">
    <property type="term" value="F:DNA-binding transcription factor activity"/>
    <property type="evidence" value="ECO:0007669"/>
    <property type="project" value="InterPro"/>
</dbReference>
<protein>
    <recommendedName>
        <fullName evidence="5">Xylanolytic transcriptional activator regulatory domain-containing protein</fullName>
    </recommendedName>
</protein>
<dbReference type="SMART" id="SM00906">
    <property type="entry name" value="Fungal_trans"/>
    <property type="match status" value="1"/>
</dbReference>
<dbReference type="eggNOG" id="ENOG502SMCW">
    <property type="taxonomic scope" value="Eukaryota"/>
</dbReference>
<gene>
    <name evidence="6" type="ORF">ATEG_06301</name>
</gene>
<evidence type="ECO:0000313" key="6">
    <source>
        <dbReference type="EMBL" id="EAU32845.1"/>
    </source>
</evidence>
<evidence type="ECO:0000256" key="4">
    <source>
        <dbReference type="SAM" id="MobiDB-lite"/>
    </source>
</evidence>